<reference evidence="10" key="3">
    <citation type="journal article" date="2021" name="Int. J. Parasitol.">
        <title>Comparative analysis of gene expression between Babesia bovis blood stages and kinetes allowed by improved genome annotation.</title>
        <authorList>
            <person name="Ueti M.W."/>
            <person name="Johnson W.C."/>
            <person name="Kappmeyer L.S."/>
            <person name="Herndon D.R."/>
            <person name="Mousel M.R."/>
            <person name="Reif K.E."/>
            <person name="Taus N.S."/>
            <person name="Ifeonu O.O."/>
            <person name="Silva J.C."/>
            <person name="Suarez C.E."/>
            <person name="Brayton K.A."/>
        </authorList>
    </citation>
    <scope>NUCLEOTIDE SEQUENCE [LARGE SCALE GENOMIC DNA]</scope>
</reference>
<evidence type="ECO:0000313" key="9">
    <source>
        <dbReference type="EMBL" id="EDO06639.1"/>
    </source>
</evidence>
<dbReference type="Proteomes" id="UP000002173">
    <property type="component" value="Unassembled WGS sequence"/>
</dbReference>
<dbReference type="STRING" id="5865.A7AUM8"/>
<dbReference type="GO" id="GO:0017148">
    <property type="term" value="P:negative regulation of translation"/>
    <property type="evidence" value="ECO:0007669"/>
    <property type="project" value="UniProtKB-KW"/>
</dbReference>
<dbReference type="Gene3D" id="3.30.200.20">
    <property type="entry name" value="Phosphorylase Kinase, domain 1"/>
    <property type="match status" value="1"/>
</dbReference>
<keyword evidence="3 9" id="KW-0418">Kinase</keyword>
<evidence type="ECO:0000256" key="3">
    <source>
        <dbReference type="ARBA" id="ARBA00022777"/>
    </source>
</evidence>
<evidence type="ECO:0000256" key="2">
    <source>
        <dbReference type="ARBA" id="ARBA00022741"/>
    </source>
</evidence>
<organism evidence="9 10">
    <name type="scientific">Babesia bovis</name>
    <dbReference type="NCBI Taxonomy" id="5865"/>
    <lineage>
        <taxon>Eukaryota</taxon>
        <taxon>Sar</taxon>
        <taxon>Alveolata</taxon>
        <taxon>Apicomplexa</taxon>
        <taxon>Aconoidasida</taxon>
        <taxon>Piroplasmida</taxon>
        <taxon>Babesiidae</taxon>
        <taxon>Babesia</taxon>
    </lineage>
</organism>
<evidence type="ECO:0000256" key="4">
    <source>
        <dbReference type="ARBA" id="ARBA00022840"/>
    </source>
</evidence>
<accession>A7AUM8</accession>
<evidence type="ECO:0000256" key="7">
    <source>
        <dbReference type="PROSITE-ProRule" id="PRU10141"/>
    </source>
</evidence>
<dbReference type="InParanoid" id="A7AUM8"/>
<reference evidence="9 10" key="1">
    <citation type="journal article" date="2007" name="PLoS Pathog.">
        <title>Genome sequence of Babesia bovis and comparative analysis of apicomplexan hemoprotozoa.</title>
        <authorList>
            <person name="Brayton K.A."/>
            <person name="Lau A.O.T."/>
            <person name="Herndon D.R."/>
            <person name="Hannick L."/>
            <person name="Kappmeyer L.S."/>
            <person name="Berens S.J."/>
            <person name="Bidwell S.L."/>
            <person name="Brown W.C."/>
            <person name="Crabtree J."/>
            <person name="Fadrosh D."/>
            <person name="Feldblum T."/>
            <person name="Forberger H.A."/>
            <person name="Haas B.J."/>
            <person name="Howell J.M."/>
            <person name="Khouri H."/>
            <person name="Koo H."/>
            <person name="Mann D.J."/>
            <person name="Norimine J."/>
            <person name="Paulsen I.T."/>
            <person name="Radune D."/>
            <person name="Ren Q."/>
            <person name="Smith R.K. Jr."/>
            <person name="Suarez C.E."/>
            <person name="White O."/>
            <person name="Wortman J.R."/>
            <person name="Knowles D.P. Jr."/>
            <person name="McElwain T.F."/>
            <person name="Nene V.M."/>
        </authorList>
    </citation>
    <scope>NUCLEOTIDE SEQUENCE [LARGE SCALE GENOMIC DNA]</scope>
    <source>
        <strain evidence="9">T2Bo</strain>
    </source>
</reference>
<dbReference type="KEGG" id="bbo:BBOV_II006890"/>
<dbReference type="RefSeq" id="XP_001610207.1">
    <property type="nucleotide sequence ID" value="XM_001610157.1"/>
</dbReference>
<evidence type="ECO:0000313" key="10">
    <source>
        <dbReference type="Proteomes" id="UP000002173"/>
    </source>
</evidence>
<evidence type="ECO:0000256" key="6">
    <source>
        <dbReference type="ARBA" id="ARBA00037982"/>
    </source>
</evidence>
<proteinExistence type="inferred from homology"/>
<dbReference type="EMBL" id="AAXT01000003">
    <property type="protein sequence ID" value="EDO06639.1"/>
    <property type="molecule type" value="Genomic_DNA"/>
</dbReference>
<dbReference type="InterPro" id="IPR011009">
    <property type="entry name" value="Kinase-like_dom_sf"/>
</dbReference>
<dbReference type="PROSITE" id="PS00108">
    <property type="entry name" value="PROTEIN_KINASE_ST"/>
    <property type="match status" value="1"/>
</dbReference>
<dbReference type="Gene3D" id="3.30.930.10">
    <property type="entry name" value="Bira Bifunctional Protein, Domain 2"/>
    <property type="match status" value="1"/>
</dbReference>
<keyword evidence="5" id="KW-0652">Protein synthesis inhibitor</keyword>
<dbReference type="CDD" id="cd13996">
    <property type="entry name" value="STKc_EIF2AK"/>
    <property type="match status" value="1"/>
</dbReference>
<dbReference type="PANTHER" id="PTHR11042">
    <property type="entry name" value="EUKARYOTIC TRANSLATION INITIATION FACTOR 2-ALPHA KINASE EIF2-ALPHA KINASE -RELATED"/>
    <property type="match status" value="1"/>
</dbReference>
<dbReference type="eggNOG" id="KOG1035">
    <property type="taxonomic scope" value="Eukaryota"/>
</dbReference>
<dbReference type="PROSITE" id="PS00107">
    <property type="entry name" value="PROTEIN_KINASE_ATP"/>
    <property type="match status" value="1"/>
</dbReference>
<comment type="similarity">
    <text evidence="6">Belongs to the protein kinase superfamily. Ser/Thr protein kinase family. GCN2 subfamily.</text>
</comment>
<dbReference type="Pfam" id="PF00069">
    <property type="entry name" value="Pkinase"/>
    <property type="match status" value="2"/>
</dbReference>
<dbReference type="SMART" id="SM00220">
    <property type="entry name" value="S_TKc"/>
    <property type="match status" value="1"/>
</dbReference>
<evidence type="ECO:0000256" key="1">
    <source>
        <dbReference type="ARBA" id="ARBA00022679"/>
    </source>
</evidence>
<gene>
    <name evidence="9" type="ORF">BBOV_II006890</name>
</gene>
<dbReference type="GeneID" id="5478441"/>
<keyword evidence="10" id="KW-1185">Reference proteome</keyword>
<keyword evidence="1" id="KW-0808">Transferase</keyword>
<dbReference type="InterPro" id="IPR008271">
    <property type="entry name" value="Ser/Thr_kinase_AS"/>
</dbReference>
<sequence>MPGYLDGSVGETVKIDIGRLTEIKNVSVYIVDGGFLSKDLEEESNDASFIAFEDSIDGNKSTQPCRLEICLPINNCIYNINPREETVLTIAINIPSDYPQVDIETQLLSISNAEPRFTKLCRLKLVELLPIEENDVSKQSHRLYNIVSGFYRFLQQYTTQRLSASRRLNYIQSSLRLDTNEESSYNSKYGPSGDHTSRPYGNVNPVDVCMAARKGSAAVHKLLITHSRYYREFEHQKVLGSGSFGCVTKVSRSGIIYALKQIPIYKIHGNTLHEEAAVLASLQHRNIVRYYDAWIEEPYDDILSRHCMTLPMGASASVQLSLPLQSNSLSDMSNISRYNKKPEGFRLSSISRKARLHNRFLPSCEGAHHARKHKERPVKYLFILMEYCAEDNLANAINDRRLHDKPQLVIELFRQILEALSYIHEKGIIHRDIKPSNIFLKSEDGVLSIKLGDFGLTAKLNTGPSSDFTNPTGIVGTLHYMSPEQERGDSYDEKVDIFAAGVVLFEMLSPPFTTNMERADVLSSFPTEEKKWPSEFVSTVDHGIFKILESMLCIDPMKRPSASYLLQSEVFAATNLDTSTLYKVVTEYPHSMESNQLLGSLFNRTIDYDPNIRYNEVPDSTQDKSNYINVLLWNKYSQEFAKRGAIRYEAPIFVEACEEYSKEKIHKQCYHLLLDDGRTCKLRTSVLEALAETIPPIFFVIMKRWYWGKAYIKNNVCGRHPSALWQCAYSIVADYNIMLQDIGSNVNCLDAFFCADVVATAVRPLIKLPNSSVVVHWTYTDFLKSILKEAVGIPEKISESLELLMYDNIKRPNILKQKVANLIKTVFVPGLSHESLLNMVLQLAETLPITGTPAVSDVISPIAKILRSYGRNLDVFTLESSNVYYMESFLNINECSFIFLPLGFPVWHRRNYSKFSFAVNYTIDKKEFFGLLNGGCINSLMPQSKGIMFGSQQRYVFGFELQLEPLMTYYNTREAATFNKTGTNSLQLGCHLLPQVLICVHNDSLMNRAILLENGLQQSGIVVEKQLGIPSSMRKLRKHKVAGFLQLSRLQVIVLIKQKLSQAPGKSPMHKDDDPNEVEYKVYYIDTEFETVGFYCVFYILMPRRL</sequence>
<dbReference type="GO" id="GO:0005737">
    <property type="term" value="C:cytoplasm"/>
    <property type="evidence" value="ECO:0007669"/>
    <property type="project" value="TreeGrafter"/>
</dbReference>
<dbReference type="SUPFAM" id="SSF56112">
    <property type="entry name" value="Protein kinase-like (PK-like)"/>
    <property type="match status" value="1"/>
</dbReference>
<dbReference type="GO" id="GO:0005634">
    <property type="term" value="C:nucleus"/>
    <property type="evidence" value="ECO:0007669"/>
    <property type="project" value="TreeGrafter"/>
</dbReference>
<dbReference type="InterPro" id="IPR045864">
    <property type="entry name" value="aa-tRNA-synth_II/BPL/LPL"/>
</dbReference>
<comment type="caution">
    <text evidence="9">The sequence shown here is derived from an EMBL/GenBank/DDBJ whole genome shotgun (WGS) entry which is preliminary data.</text>
</comment>
<feature type="domain" description="Protein kinase" evidence="8">
    <location>
        <begin position="233"/>
        <end position="571"/>
    </location>
</feature>
<dbReference type="Gene3D" id="1.10.510.10">
    <property type="entry name" value="Transferase(Phosphotransferase) domain 1"/>
    <property type="match status" value="1"/>
</dbReference>
<dbReference type="PANTHER" id="PTHR11042:SF178">
    <property type="entry name" value="EUKARYOTIC TRANSLATION INITIATION FACTOR 2-ALPHA KINASE 1"/>
    <property type="match status" value="1"/>
</dbReference>
<keyword evidence="4 7" id="KW-0067">ATP-binding</keyword>
<dbReference type="GO" id="GO:0033554">
    <property type="term" value="P:cellular response to stress"/>
    <property type="evidence" value="ECO:0007669"/>
    <property type="project" value="UniProtKB-ARBA"/>
</dbReference>
<evidence type="ECO:0000259" key="8">
    <source>
        <dbReference type="PROSITE" id="PS50011"/>
    </source>
</evidence>
<dbReference type="InterPro" id="IPR000719">
    <property type="entry name" value="Prot_kinase_dom"/>
</dbReference>
<name>A7AUM8_BABBO</name>
<dbReference type="GO" id="GO:0004672">
    <property type="term" value="F:protein kinase activity"/>
    <property type="evidence" value="ECO:0007669"/>
    <property type="project" value="InterPro"/>
</dbReference>
<dbReference type="InterPro" id="IPR050339">
    <property type="entry name" value="CC_SR_Kinase"/>
</dbReference>
<dbReference type="VEuPathDB" id="PiroplasmaDB:BBOV_II006890"/>
<dbReference type="GO" id="GO:0005524">
    <property type="term" value="F:ATP binding"/>
    <property type="evidence" value="ECO:0007669"/>
    <property type="project" value="UniProtKB-UniRule"/>
</dbReference>
<feature type="binding site" evidence="7">
    <location>
        <position position="260"/>
    </location>
    <ligand>
        <name>ATP</name>
        <dbReference type="ChEBI" id="CHEBI:30616"/>
    </ligand>
</feature>
<keyword evidence="2 7" id="KW-0547">Nucleotide-binding</keyword>
<protein>
    <submittedName>
        <fullName evidence="9">Ser/Thr protein kinase, putative</fullName>
    </submittedName>
</protein>
<dbReference type="AlphaFoldDB" id="A7AUM8"/>
<dbReference type="PROSITE" id="PS50011">
    <property type="entry name" value="PROTEIN_KINASE_DOM"/>
    <property type="match status" value="1"/>
</dbReference>
<evidence type="ECO:0000256" key="5">
    <source>
        <dbReference type="ARBA" id="ARBA00023193"/>
    </source>
</evidence>
<reference evidence="10" key="2">
    <citation type="journal article" date="2020" name="Data Brief">
        <title>Transcriptome dataset of Babesia bovis life stages within vertebrate and invertebrate hosts.</title>
        <authorList>
            <person name="Ueti M.W."/>
            <person name="Johnson W.C."/>
            <person name="Kappmeyer L.S."/>
            <person name="Herndon D.R."/>
            <person name="Mousel M.R."/>
            <person name="Reif K.E."/>
            <person name="Taus N.S."/>
            <person name="Ifeonu O.O."/>
            <person name="Silva J.C."/>
            <person name="Suarez C.E."/>
            <person name="Brayton K.A."/>
        </authorList>
    </citation>
    <scope>NUCLEOTIDE SEQUENCE [LARGE SCALE GENOMIC DNA]</scope>
</reference>
<dbReference type="InterPro" id="IPR017441">
    <property type="entry name" value="Protein_kinase_ATP_BS"/>
</dbReference>